<comment type="caution">
    <text evidence="2">The sequence shown here is derived from an EMBL/GenBank/DDBJ whole genome shotgun (WGS) entry which is preliminary data.</text>
</comment>
<dbReference type="Proteomes" id="UP001066276">
    <property type="component" value="Chromosome 2_2"/>
</dbReference>
<evidence type="ECO:0000313" key="2">
    <source>
        <dbReference type="EMBL" id="KAJ1193327.1"/>
    </source>
</evidence>
<protein>
    <submittedName>
        <fullName evidence="2">Uncharacterized protein</fullName>
    </submittedName>
</protein>
<feature type="region of interest" description="Disordered" evidence="1">
    <location>
        <begin position="1"/>
        <end position="76"/>
    </location>
</feature>
<gene>
    <name evidence="2" type="ORF">NDU88_002625</name>
</gene>
<proteinExistence type="predicted"/>
<organism evidence="2 3">
    <name type="scientific">Pleurodeles waltl</name>
    <name type="common">Iberian ribbed newt</name>
    <dbReference type="NCBI Taxonomy" id="8319"/>
    <lineage>
        <taxon>Eukaryota</taxon>
        <taxon>Metazoa</taxon>
        <taxon>Chordata</taxon>
        <taxon>Craniata</taxon>
        <taxon>Vertebrata</taxon>
        <taxon>Euteleostomi</taxon>
        <taxon>Amphibia</taxon>
        <taxon>Batrachia</taxon>
        <taxon>Caudata</taxon>
        <taxon>Salamandroidea</taxon>
        <taxon>Salamandridae</taxon>
        <taxon>Pleurodelinae</taxon>
        <taxon>Pleurodeles</taxon>
    </lineage>
</organism>
<accession>A0AAV7UW64</accession>
<reference evidence="2" key="1">
    <citation type="journal article" date="2022" name="bioRxiv">
        <title>Sequencing and chromosome-scale assembly of the giantPleurodeles waltlgenome.</title>
        <authorList>
            <person name="Brown T."/>
            <person name="Elewa A."/>
            <person name="Iarovenko S."/>
            <person name="Subramanian E."/>
            <person name="Araus A.J."/>
            <person name="Petzold A."/>
            <person name="Susuki M."/>
            <person name="Suzuki K.-i.T."/>
            <person name="Hayashi T."/>
            <person name="Toyoda A."/>
            <person name="Oliveira C."/>
            <person name="Osipova E."/>
            <person name="Leigh N.D."/>
            <person name="Simon A."/>
            <person name="Yun M.H."/>
        </authorList>
    </citation>
    <scope>NUCLEOTIDE SEQUENCE</scope>
    <source>
        <strain evidence="2">20211129_DDA</strain>
        <tissue evidence="2">Liver</tissue>
    </source>
</reference>
<evidence type="ECO:0000256" key="1">
    <source>
        <dbReference type="SAM" id="MobiDB-lite"/>
    </source>
</evidence>
<name>A0AAV7UW64_PLEWA</name>
<sequence length="76" mass="7900">MRHRLDPKKAAAVTGERRGAEEEPAGNLGLPEETRPSGEALHLAREDLSACAVTRPDQPAATGGLGGGERLGERTG</sequence>
<evidence type="ECO:0000313" key="3">
    <source>
        <dbReference type="Proteomes" id="UP001066276"/>
    </source>
</evidence>
<dbReference type="EMBL" id="JANPWB010000004">
    <property type="protein sequence ID" value="KAJ1193327.1"/>
    <property type="molecule type" value="Genomic_DNA"/>
</dbReference>
<feature type="compositionally biased region" description="Basic and acidic residues" evidence="1">
    <location>
        <begin position="32"/>
        <end position="48"/>
    </location>
</feature>
<keyword evidence="3" id="KW-1185">Reference proteome</keyword>
<dbReference type="AlphaFoldDB" id="A0AAV7UW64"/>